<dbReference type="Gene3D" id="2.40.128.150">
    <property type="entry name" value="Cysteine proteinases"/>
    <property type="match status" value="1"/>
</dbReference>
<dbReference type="SUPFAM" id="SSF54001">
    <property type="entry name" value="Cysteine proteinases"/>
    <property type="match status" value="1"/>
</dbReference>
<protein>
    <submittedName>
        <fullName evidence="3">Arylamine N-acetyltransferase</fullName>
    </submittedName>
</protein>
<comment type="similarity">
    <text evidence="1 2">Belongs to the arylamine N-acetyltransferase family.</text>
</comment>
<keyword evidence="4" id="KW-1185">Reference proteome</keyword>
<dbReference type="Gene3D" id="3.30.2140.10">
    <property type="entry name" value="Arylamine N-acetyltransferase"/>
    <property type="match status" value="1"/>
</dbReference>
<dbReference type="EMBL" id="CP136864">
    <property type="protein sequence ID" value="WOJ94766.1"/>
    <property type="molecule type" value="Genomic_DNA"/>
</dbReference>
<name>A0ABZ0I692_9GAMM</name>
<dbReference type="RefSeq" id="WP_407349399.1">
    <property type="nucleotide sequence ID" value="NZ_CP136864.1"/>
</dbReference>
<evidence type="ECO:0000313" key="4">
    <source>
        <dbReference type="Proteomes" id="UP001626537"/>
    </source>
</evidence>
<proteinExistence type="inferred from homology"/>
<evidence type="ECO:0000256" key="1">
    <source>
        <dbReference type="ARBA" id="ARBA00006547"/>
    </source>
</evidence>
<accession>A0ABZ0I692</accession>
<evidence type="ECO:0000256" key="2">
    <source>
        <dbReference type="RuleBase" id="RU003452"/>
    </source>
</evidence>
<dbReference type="InterPro" id="IPR038765">
    <property type="entry name" value="Papain-like_cys_pep_sf"/>
</dbReference>
<dbReference type="PANTHER" id="PTHR11786">
    <property type="entry name" value="N-HYDROXYARYLAMINE O-ACETYLTRANSFERASE"/>
    <property type="match status" value="1"/>
</dbReference>
<sequence>MELDAYLHRINFVGTPKPDLDTLFQLQRQHLYSIPYSNLDVQLGRPLTTDVKSSYVKLVEQRQGGWCYEMNGLLGAMLESVGFQVMRMSGGVRRDARGDSAIGNHLVLCVQLDEPWVVDVGLGDGPYEPYPLKAHTFSQRGFTFRLEHVNGYWRLHNYAGSTAPTFDFVHQTADEGQLSAKCHWLSTEAESPFVNALVYQRVVPDGYDLQVGRVATTVRPGVREERLIDSADEFVRAIYHRFGIDEPALESLWETVLEQHEIYLASKEKQ</sequence>
<gene>
    <name evidence="3" type="ORF">R0135_06260</name>
</gene>
<organism evidence="3 4">
    <name type="scientific">Congregibacter variabilis</name>
    <dbReference type="NCBI Taxonomy" id="3081200"/>
    <lineage>
        <taxon>Bacteria</taxon>
        <taxon>Pseudomonadati</taxon>
        <taxon>Pseudomonadota</taxon>
        <taxon>Gammaproteobacteria</taxon>
        <taxon>Cellvibrionales</taxon>
        <taxon>Halieaceae</taxon>
        <taxon>Congregibacter</taxon>
    </lineage>
</organism>
<dbReference type="Proteomes" id="UP001626537">
    <property type="component" value="Chromosome"/>
</dbReference>
<evidence type="ECO:0000313" key="3">
    <source>
        <dbReference type="EMBL" id="WOJ94766.1"/>
    </source>
</evidence>
<dbReference type="PANTHER" id="PTHR11786:SF0">
    <property type="entry name" value="ARYLAMINE N-ACETYLTRANSFERASE 4-RELATED"/>
    <property type="match status" value="1"/>
</dbReference>
<dbReference type="Pfam" id="PF00797">
    <property type="entry name" value="Acetyltransf_2"/>
    <property type="match status" value="1"/>
</dbReference>
<reference evidence="3 4" key="1">
    <citation type="submission" date="2023-10" db="EMBL/GenBank/DDBJ databases">
        <title>Two novel species belonging to the OM43/NOR5 clade.</title>
        <authorList>
            <person name="Park M."/>
        </authorList>
    </citation>
    <scope>NUCLEOTIDE SEQUENCE [LARGE SCALE GENOMIC DNA]</scope>
    <source>
        <strain evidence="3 4">IMCC43200</strain>
    </source>
</reference>
<dbReference type="PRINTS" id="PR01543">
    <property type="entry name" value="ANATRNSFRASE"/>
</dbReference>
<dbReference type="InterPro" id="IPR001447">
    <property type="entry name" value="Arylamine_N-AcTrfase"/>
</dbReference>